<gene>
    <name evidence="1" type="ORF">AVEN_152392_1</name>
</gene>
<proteinExistence type="predicted"/>
<dbReference type="EMBL" id="BGPR01000336">
    <property type="protein sequence ID" value="GBM13969.1"/>
    <property type="molecule type" value="Genomic_DNA"/>
</dbReference>
<dbReference type="Proteomes" id="UP000499080">
    <property type="component" value="Unassembled WGS sequence"/>
</dbReference>
<evidence type="ECO:0000313" key="1">
    <source>
        <dbReference type="EMBL" id="GBM13969.1"/>
    </source>
</evidence>
<name>A0A4Y2DCJ6_ARAVE</name>
<dbReference type="AlphaFoldDB" id="A0A4Y2DCJ6"/>
<comment type="caution">
    <text evidence="1">The sequence shown here is derived from an EMBL/GenBank/DDBJ whole genome shotgun (WGS) entry which is preliminary data.</text>
</comment>
<protein>
    <submittedName>
        <fullName evidence="1">Uncharacterized protein</fullName>
    </submittedName>
</protein>
<keyword evidence="2" id="KW-1185">Reference proteome</keyword>
<sequence length="128" mass="14421">MINKQHLIADEGNLNQLGRLILGLGEMANTVCCTALDPTTEAHTSLSARALLPSHHLSILHGRIKLYLPPHGKVRDENANVKEKGSRDRHTCEWAEIEKWIGDMVEVKWICSRFDHVITCVHHVATRT</sequence>
<organism evidence="1 2">
    <name type="scientific">Araneus ventricosus</name>
    <name type="common">Orbweaver spider</name>
    <name type="synonym">Epeira ventricosa</name>
    <dbReference type="NCBI Taxonomy" id="182803"/>
    <lineage>
        <taxon>Eukaryota</taxon>
        <taxon>Metazoa</taxon>
        <taxon>Ecdysozoa</taxon>
        <taxon>Arthropoda</taxon>
        <taxon>Chelicerata</taxon>
        <taxon>Arachnida</taxon>
        <taxon>Araneae</taxon>
        <taxon>Araneomorphae</taxon>
        <taxon>Entelegynae</taxon>
        <taxon>Araneoidea</taxon>
        <taxon>Araneidae</taxon>
        <taxon>Araneus</taxon>
    </lineage>
</organism>
<accession>A0A4Y2DCJ6</accession>
<evidence type="ECO:0000313" key="2">
    <source>
        <dbReference type="Proteomes" id="UP000499080"/>
    </source>
</evidence>
<reference evidence="1 2" key="1">
    <citation type="journal article" date="2019" name="Sci. Rep.">
        <title>Orb-weaving spider Araneus ventricosus genome elucidates the spidroin gene catalogue.</title>
        <authorList>
            <person name="Kono N."/>
            <person name="Nakamura H."/>
            <person name="Ohtoshi R."/>
            <person name="Moran D.A.P."/>
            <person name="Shinohara A."/>
            <person name="Yoshida Y."/>
            <person name="Fujiwara M."/>
            <person name="Mori M."/>
            <person name="Tomita M."/>
            <person name="Arakawa K."/>
        </authorList>
    </citation>
    <scope>NUCLEOTIDE SEQUENCE [LARGE SCALE GENOMIC DNA]</scope>
</reference>